<dbReference type="GO" id="GO:0005524">
    <property type="term" value="F:ATP binding"/>
    <property type="evidence" value="ECO:0007669"/>
    <property type="project" value="UniProtKB-KW"/>
</dbReference>
<dbReference type="GO" id="GO:0016887">
    <property type="term" value="F:ATP hydrolysis activity"/>
    <property type="evidence" value="ECO:0007669"/>
    <property type="project" value="InterPro"/>
</dbReference>
<reference evidence="10 11" key="1">
    <citation type="submission" date="2020-03" db="EMBL/GenBank/DDBJ databases">
        <title>Leucobacter sp. nov., isolated from beetles.</title>
        <authorList>
            <person name="Hyun D.-W."/>
            <person name="Bae J.-W."/>
        </authorList>
    </citation>
    <scope>NUCLEOTIDE SEQUENCE [LARGE SCALE GENOMIC DNA]</scope>
    <source>
        <strain evidence="10 11">HDW9C</strain>
    </source>
</reference>
<evidence type="ECO:0000256" key="7">
    <source>
        <dbReference type="ARBA" id="ARBA00023136"/>
    </source>
</evidence>
<dbReference type="Proteomes" id="UP000502677">
    <property type="component" value="Chromosome"/>
</dbReference>
<dbReference type="InterPro" id="IPR017871">
    <property type="entry name" value="ABC_transporter-like_CS"/>
</dbReference>
<keyword evidence="4" id="KW-1003">Cell membrane</keyword>
<name>A0A6G7XDP4_9MICO</name>
<evidence type="ECO:0000256" key="3">
    <source>
        <dbReference type="ARBA" id="ARBA00022448"/>
    </source>
</evidence>
<feature type="domain" description="ABC transporter" evidence="9">
    <location>
        <begin position="297"/>
        <end position="537"/>
    </location>
</feature>
<sequence>MPKLTFEDVSITYRTSGENGRGEVSAVKSVSLELPAGGTLGIAGESGSGKSTLAMSALRLLPKNARLDGRVLIGDTDVAKLNFGELRAVRWAQASIVFQGAMHSLNPVHTVGDQILEALETHVTDRWRTSQARESRVRELLEIVDLPTQKMKSYPHELSGGQKQRIMIAMALACEPEIIIADEPTTALDVIVQKQILDMISRLVAERGISLLMISHDLSVLATACDRIAVMRNGELVEVGEARMICTEPNEPYTRKLADAFPTIGDPASRLRPVTRHGAGAEEPGESKPSDEVLLSAKGVNVTYHGSGGHHAVRDVDLEVHRGEIVVLVGQSGSGKTTLARALMGLQPTDQGSDIRFLGKPLPEKGKALKLFRRSVQLVLQDPSAALNPKLSVYESVAEGLRVQGLTTDEKARVAQSLVDAELSPPEQYFGAIPQELSGGQRQRVVIAGALALHPEMLIADEPVASLDASVRGEILGLLLSLKKRLGLSALVITHDLGLAWNIADRVAVMYHGEIVEQGTTEEVLLSPKHPYTRELLAAAPAFWRRCHDPRPPRLPRVRSASSGRHGRHHRRLGPQHPNEPQPHGQVPRSVGTQRGCRRARARPAPALAAPRGHRRQPQGRPGERLVRSQYRRRGLPARRLRRHAAARRHQLGRHGGRSYAARRATEVTHRFFGRHSAARGVQRAPRCSRPLLPDGWHGCVSQL</sequence>
<accession>A0A6G7XDP4</accession>
<evidence type="ECO:0000313" key="10">
    <source>
        <dbReference type="EMBL" id="QIK62714.1"/>
    </source>
</evidence>
<dbReference type="PANTHER" id="PTHR43297:SF2">
    <property type="entry name" value="DIPEPTIDE TRANSPORT ATP-BINDING PROTEIN DPPD"/>
    <property type="match status" value="1"/>
</dbReference>
<dbReference type="GO" id="GO:0015833">
    <property type="term" value="P:peptide transport"/>
    <property type="evidence" value="ECO:0007669"/>
    <property type="project" value="InterPro"/>
</dbReference>
<dbReference type="PROSITE" id="PS00675">
    <property type="entry name" value="SIGMA54_INTERACT_1"/>
    <property type="match status" value="1"/>
</dbReference>
<dbReference type="SUPFAM" id="SSF52540">
    <property type="entry name" value="P-loop containing nucleoside triphosphate hydrolases"/>
    <property type="match status" value="2"/>
</dbReference>
<dbReference type="AlphaFoldDB" id="A0A6G7XDP4"/>
<dbReference type="InterPro" id="IPR027417">
    <property type="entry name" value="P-loop_NTPase"/>
</dbReference>
<comment type="similarity">
    <text evidence="2">Belongs to the ABC transporter superfamily.</text>
</comment>
<feature type="compositionally biased region" description="Basic residues" evidence="8">
    <location>
        <begin position="630"/>
        <end position="657"/>
    </location>
</feature>
<keyword evidence="11" id="KW-1185">Reference proteome</keyword>
<dbReference type="InterPro" id="IPR050388">
    <property type="entry name" value="ABC_Ni/Peptide_Import"/>
</dbReference>
<keyword evidence="6 10" id="KW-0067">ATP-binding</keyword>
<dbReference type="PANTHER" id="PTHR43297">
    <property type="entry name" value="OLIGOPEPTIDE TRANSPORT ATP-BINDING PROTEIN APPD"/>
    <property type="match status" value="1"/>
</dbReference>
<evidence type="ECO:0000256" key="5">
    <source>
        <dbReference type="ARBA" id="ARBA00022741"/>
    </source>
</evidence>
<evidence type="ECO:0000256" key="6">
    <source>
        <dbReference type="ARBA" id="ARBA00022840"/>
    </source>
</evidence>
<dbReference type="GO" id="GO:0005886">
    <property type="term" value="C:plasma membrane"/>
    <property type="evidence" value="ECO:0007669"/>
    <property type="project" value="UniProtKB-SubCell"/>
</dbReference>
<dbReference type="InterPro" id="IPR003439">
    <property type="entry name" value="ABC_transporter-like_ATP-bd"/>
</dbReference>
<feature type="compositionally biased region" description="Basic residues" evidence="8">
    <location>
        <begin position="565"/>
        <end position="574"/>
    </location>
</feature>
<dbReference type="InterPro" id="IPR025662">
    <property type="entry name" value="Sigma_54_int_dom_ATP-bd_1"/>
</dbReference>
<feature type="region of interest" description="Disordered" evidence="8">
    <location>
        <begin position="548"/>
        <end position="660"/>
    </location>
</feature>
<dbReference type="CDD" id="cd03257">
    <property type="entry name" value="ABC_NikE_OppD_transporters"/>
    <property type="match status" value="2"/>
</dbReference>
<organism evidence="10 11">
    <name type="scientific">Leucobacter viscericola</name>
    <dbReference type="NCBI Taxonomy" id="2714935"/>
    <lineage>
        <taxon>Bacteria</taxon>
        <taxon>Bacillati</taxon>
        <taxon>Actinomycetota</taxon>
        <taxon>Actinomycetes</taxon>
        <taxon>Micrococcales</taxon>
        <taxon>Microbacteriaceae</taxon>
        <taxon>Leucobacter</taxon>
    </lineage>
</organism>
<keyword evidence="3" id="KW-0813">Transport</keyword>
<evidence type="ECO:0000256" key="1">
    <source>
        <dbReference type="ARBA" id="ARBA00004202"/>
    </source>
</evidence>
<feature type="region of interest" description="Disordered" evidence="8">
    <location>
        <begin position="268"/>
        <end position="290"/>
    </location>
</feature>
<dbReference type="PROSITE" id="PS50893">
    <property type="entry name" value="ABC_TRANSPORTER_2"/>
    <property type="match status" value="2"/>
</dbReference>
<dbReference type="InterPro" id="IPR003593">
    <property type="entry name" value="AAA+_ATPase"/>
</dbReference>
<gene>
    <name evidence="10" type="ORF">G7068_05470</name>
</gene>
<dbReference type="SMART" id="SM00382">
    <property type="entry name" value="AAA"/>
    <property type="match status" value="2"/>
</dbReference>
<keyword evidence="5" id="KW-0547">Nucleotide-binding</keyword>
<dbReference type="PROSITE" id="PS00211">
    <property type="entry name" value="ABC_TRANSPORTER_1"/>
    <property type="match status" value="2"/>
</dbReference>
<dbReference type="Pfam" id="PF00005">
    <property type="entry name" value="ABC_tran"/>
    <property type="match status" value="2"/>
</dbReference>
<protein>
    <submittedName>
        <fullName evidence="10">ABC transporter ATP-binding protein</fullName>
    </submittedName>
</protein>
<comment type="subcellular location">
    <subcellularLocation>
        <location evidence="1">Cell membrane</location>
        <topology evidence="1">Peripheral membrane protein</topology>
    </subcellularLocation>
</comment>
<dbReference type="EMBL" id="CP049863">
    <property type="protein sequence ID" value="QIK62714.1"/>
    <property type="molecule type" value="Genomic_DNA"/>
</dbReference>
<feature type="domain" description="ABC transporter" evidence="9">
    <location>
        <begin position="4"/>
        <end position="258"/>
    </location>
</feature>
<evidence type="ECO:0000313" key="11">
    <source>
        <dbReference type="Proteomes" id="UP000502677"/>
    </source>
</evidence>
<dbReference type="Pfam" id="PF08352">
    <property type="entry name" value="oligo_HPY"/>
    <property type="match status" value="2"/>
</dbReference>
<evidence type="ECO:0000256" key="2">
    <source>
        <dbReference type="ARBA" id="ARBA00005417"/>
    </source>
</evidence>
<evidence type="ECO:0000259" key="9">
    <source>
        <dbReference type="PROSITE" id="PS50893"/>
    </source>
</evidence>
<keyword evidence="7" id="KW-0472">Membrane</keyword>
<dbReference type="Gene3D" id="3.40.50.300">
    <property type="entry name" value="P-loop containing nucleotide triphosphate hydrolases"/>
    <property type="match status" value="2"/>
</dbReference>
<dbReference type="KEGG" id="lvi:G7068_05470"/>
<evidence type="ECO:0000256" key="4">
    <source>
        <dbReference type="ARBA" id="ARBA00022475"/>
    </source>
</evidence>
<proteinExistence type="inferred from homology"/>
<dbReference type="InterPro" id="IPR013563">
    <property type="entry name" value="Oligopep_ABC_C"/>
</dbReference>
<evidence type="ECO:0000256" key="8">
    <source>
        <dbReference type="SAM" id="MobiDB-lite"/>
    </source>
</evidence>